<accession>A0A1B9GQ99</accession>
<dbReference type="EMBL" id="KV700127">
    <property type="protein sequence ID" value="OCF33183.1"/>
    <property type="molecule type" value="Genomic_DNA"/>
</dbReference>
<evidence type="ECO:0000313" key="3">
    <source>
        <dbReference type="Proteomes" id="UP000092666"/>
    </source>
</evidence>
<evidence type="ECO:0000259" key="1">
    <source>
        <dbReference type="Pfam" id="PF00294"/>
    </source>
</evidence>
<evidence type="ECO:0000313" key="2">
    <source>
        <dbReference type="EMBL" id="OCF33183.1"/>
    </source>
</evidence>
<organism evidence="2 3">
    <name type="scientific">Kwoniella heveanensis BCC8398</name>
    <dbReference type="NCBI Taxonomy" id="1296120"/>
    <lineage>
        <taxon>Eukaryota</taxon>
        <taxon>Fungi</taxon>
        <taxon>Dikarya</taxon>
        <taxon>Basidiomycota</taxon>
        <taxon>Agaricomycotina</taxon>
        <taxon>Tremellomycetes</taxon>
        <taxon>Tremellales</taxon>
        <taxon>Cryptococcaceae</taxon>
        <taxon>Kwoniella</taxon>
    </lineage>
</organism>
<proteinExistence type="predicted"/>
<dbReference type="AlphaFoldDB" id="A0A1B9GQ99"/>
<gene>
    <name evidence="2" type="ORF">I316_05228</name>
</gene>
<feature type="domain" description="Carbohydrate kinase PfkB" evidence="1">
    <location>
        <begin position="217"/>
        <end position="302"/>
    </location>
</feature>
<dbReference type="PANTHER" id="PTHR47098:SF2">
    <property type="entry name" value="PROTEIN MAK32"/>
    <property type="match status" value="1"/>
</dbReference>
<dbReference type="Pfam" id="PF00294">
    <property type="entry name" value="PfkB"/>
    <property type="match status" value="1"/>
</dbReference>
<protein>
    <recommendedName>
        <fullName evidence="1">Carbohydrate kinase PfkB domain-containing protein</fullName>
    </recommendedName>
</protein>
<keyword evidence="3" id="KW-1185">Reference proteome</keyword>
<name>A0A1B9GQ99_9TREE</name>
<dbReference type="Gene3D" id="3.40.1190.20">
    <property type="match status" value="1"/>
</dbReference>
<dbReference type="STRING" id="1296120.A0A1B9GQ99"/>
<dbReference type="InterPro" id="IPR029056">
    <property type="entry name" value="Ribokinase-like"/>
</dbReference>
<dbReference type="InterPro" id="IPR011611">
    <property type="entry name" value="PfkB_dom"/>
</dbReference>
<dbReference type="PANTHER" id="PTHR47098">
    <property type="entry name" value="PROTEIN MAK32"/>
    <property type="match status" value="1"/>
</dbReference>
<dbReference type="SUPFAM" id="SSF53613">
    <property type="entry name" value="Ribokinase-like"/>
    <property type="match status" value="1"/>
</dbReference>
<dbReference type="Proteomes" id="UP000092666">
    <property type="component" value="Unassembled WGS sequence"/>
</dbReference>
<dbReference type="OrthoDB" id="497927at2759"/>
<reference evidence="2 3" key="1">
    <citation type="submission" date="2013-07" db="EMBL/GenBank/DDBJ databases">
        <title>The Genome Sequence of Cryptococcus heveanensis BCC8398.</title>
        <authorList>
            <consortium name="The Broad Institute Genome Sequencing Platform"/>
            <person name="Cuomo C."/>
            <person name="Litvintseva A."/>
            <person name="Chen Y."/>
            <person name="Heitman J."/>
            <person name="Sun S."/>
            <person name="Springer D."/>
            <person name="Dromer F."/>
            <person name="Young S.K."/>
            <person name="Zeng Q."/>
            <person name="Gargeya S."/>
            <person name="Fitzgerald M."/>
            <person name="Abouelleil A."/>
            <person name="Alvarado L."/>
            <person name="Berlin A.M."/>
            <person name="Chapman S.B."/>
            <person name="Dewar J."/>
            <person name="Goldberg J."/>
            <person name="Griggs A."/>
            <person name="Gujja S."/>
            <person name="Hansen M."/>
            <person name="Howarth C."/>
            <person name="Imamovic A."/>
            <person name="Larimer J."/>
            <person name="McCowan C."/>
            <person name="Murphy C."/>
            <person name="Pearson M."/>
            <person name="Priest M."/>
            <person name="Roberts A."/>
            <person name="Saif S."/>
            <person name="Shea T."/>
            <person name="Sykes S."/>
            <person name="Wortman J."/>
            <person name="Nusbaum C."/>
            <person name="Birren B."/>
        </authorList>
    </citation>
    <scope>NUCLEOTIDE SEQUENCE [LARGE SCALE GENOMIC DNA]</scope>
    <source>
        <strain evidence="2 3">BCC8398</strain>
    </source>
</reference>
<reference evidence="3" key="2">
    <citation type="submission" date="2013-12" db="EMBL/GenBank/DDBJ databases">
        <title>Evolution of pathogenesis and genome organization in the Tremellales.</title>
        <authorList>
            <person name="Cuomo C."/>
            <person name="Litvintseva A."/>
            <person name="Heitman J."/>
            <person name="Chen Y."/>
            <person name="Sun S."/>
            <person name="Springer D."/>
            <person name="Dromer F."/>
            <person name="Young S."/>
            <person name="Zeng Q."/>
            <person name="Chapman S."/>
            <person name="Gujja S."/>
            <person name="Saif S."/>
            <person name="Birren B."/>
        </authorList>
    </citation>
    <scope>NUCLEOTIDE SEQUENCE [LARGE SCALE GENOMIC DNA]</scope>
    <source>
        <strain evidence="3">BCC8398</strain>
    </source>
</reference>
<sequence>MVIDKGSDFPSEMATVLQGLGEEMIWFRERKGKTTRALNIYSGGKIGEGHQSFEYLTPRLNLLPHDLIAHPSPFAHPHLPEYIHVVTGTARAQLVVDEMRAISANGLEGVVGSHSELGKKWEPKLIWEPMPSSCNYSEVDNILKLAPSFHVFSPNLLELESIVSERPSHESTRDKAEWAAFRFHQLLRTNSLDRESNPSCSSPEASHMQTEPIAKARGIRMPTIIVRAGKLGSYTLSDQWRGWIPAYWGEDEQGRVVDVTGGGNAFLGGLCAGLLISNGNIRTASIYAATAASFAIEQKGLARLTQAADGGEERWNGVDPWRRLRELERRVNPHQASEPTSESVEML</sequence>